<accession>A0A0D8JGB9</accession>
<gene>
    <name evidence="2" type="ORF">LH29_05695</name>
</gene>
<name>A0A0D8JGB9_9BACT</name>
<reference evidence="2 3" key="1">
    <citation type="submission" date="2014-09" db="EMBL/GenBank/DDBJ databases">
        <title>Draft Genome Sequence of Draconibacterium sp. JN14CK-3.</title>
        <authorList>
            <person name="Dong C."/>
            <person name="Lai Q."/>
            <person name="Shao Z."/>
        </authorList>
    </citation>
    <scope>NUCLEOTIDE SEQUENCE [LARGE SCALE GENOMIC DNA]</scope>
    <source>
        <strain evidence="2 3">JN14CK-3</strain>
    </source>
</reference>
<keyword evidence="3" id="KW-1185">Reference proteome</keyword>
<feature type="signal peptide" evidence="1">
    <location>
        <begin position="1"/>
        <end position="19"/>
    </location>
</feature>
<dbReference type="STRING" id="1544798.LH29_05695"/>
<evidence type="ECO:0000256" key="1">
    <source>
        <dbReference type="SAM" id="SignalP"/>
    </source>
</evidence>
<dbReference type="OrthoDB" id="1117860at2"/>
<dbReference type="Gene3D" id="2.40.160.20">
    <property type="match status" value="1"/>
</dbReference>
<sequence>MKKLIVLLCISALSLSVFAQSEKGHVYLKNGSIIKGKYTYINDGKQLQIESAGNVWIFDAGEVDHIASKRDVKTMFDEETVTDVKWFFRTEMGVLAGNSDNSQSAPFSLTGSANYLVDQNLSVGLGFGVEFLKESYMPVFANFEYRFKNQLSSPYVFLKAGYQVPIEDSNEIYYDVYPIWSSFAPWPQDMGQNGFDCKGGVLINPGLGYQQMLSNGLGINFAVGYQFHRLNYDGENDYSLDIDYNRVTVKIGIIFN</sequence>
<keyword evidence="1" id="KW-0732">Signal</keyword>
<comment type="caution">
    <text evidence="2">The sequence shown here is derived from an EMBL/GenBank/DDBJ whole genome shotgun (WGS) entry which is preliminary data.</text>
</comment>
<feature type="chain" id="PRO_5002331582" evidence="1">
    <location>
        <begin position="20"/>
        <end position="256"/>
    </location>
</feature>
<proteinExistence type="predicted"/>
<dbReference type="RefSeq" id="WP_045026510.1">
    <property type="nucleotide sequence ID" value="NZ_JRHC01000001.1"/>
</dbReference>
<dbReference type="AlphaFoldDB" id="A0A0D8JGB9"/>
<evidence type="ECO:0000313" key="3">
    <source>
        <dbReference type="Proteomes" id="UP000032544"/>
    </source>
</evidence>
<protein>
    <submittedName>
        <fullName evidence="2">Uncharacterized protein</fullName>
    </submittedName>
</protein>
<evidence type="ECO:0000313" key="2">
    <source>
        <dbReference type="EMBL" id="KJF44918.1"/>
    </source>
</evidence>
<organism evidence="2 3">
    <name type="scientific">Draconibacterium sediminis</name>
    <dbReference type="NCBI Taxonomy" id="1544798"/>
    <lineage>
        <taxon>Bacteria</taxon>
        <taxon>Pseudomonadati</taxon>
        <taxon>Bacteroidota</taxon>
        <taxon>Bacteroidia</taxon>
        <taxon>Marinilabiliales</taxon>
        <taxon>Prolixibacteraceae</taxon>
        <taxon>Draconibacterium</taxon>
    </lineage>
</organism>
<dbReference type="EMBL" id="JRHC01000001">
    <property type="protein sequence ID" value="KJF44918.1"/>
    <property type="molecule type" value="Genomic_DNA"/>
</dbReference>
<dbReference type="Proteomes" id="UP000032544">
    <property type="component" value="Unassembled WGS sequence"/>
</dbReference>